<dbReference type="PANTHER" id="PTHR23023">
    <property type="entry name" value="DIMETHYLANILINE MONOOXYGENASE"/>
    <property type="match status" value="1"/>
</dbReference>
<dbReference type="GO" id="GO:0050660">
    <property type="term" value="F:flavin adenine dinucleotide binding"/>
    <property type="evidence" value="ECO:0007669"/>
    <property type="project" value="InterPro"/>
</dbReference>
<evidence type="ECO:0000256" key="1">
    <source>
        <dbReference type="ARBA" id="ARBA00009183"/>
    </source>
</evidence>
<keyword evidence="4" id="KW-0521">NADP</keyword>
<protein>
    <recommendedName>
        <fullName evidence="6">Flavin-containing monooxygenase</fullName>
        <ecNumber evidence="6">1.-.-.-</ecNumber>
    </recommendedName>
</protein>
<comment type="similarity">
    <text evidence="1 6">Belongs to the FMO family.</text>
</comment>
<gene>
    <name evidence="8" type="primary">LOC112047211</name>
</gene>
<comment type="cofactor">
    <cofactor evidence="6">
        <name>FAD</name>
        <dbReference type="ChEBI" id="CHEBI:57692"/>
    </cofactor>
</comment>
<dbReference type="Pfam" id="PF00743">
    <property type="entry name" value="FMO-like"/>
    <property type="match status" value="2"/>
</dbReference>
<dbReference type="AlphaFoldDB" id="A0A6J1N4T1"/>
<proteinExistence type="inferred from homology"/>
<dbReference type="RefSeq" id="XP_023940008.2">
    <property type="nucleotide sequence ID" value="XM_024084240.2"/>
</dbReference>
<keyword evidence="5 6" id="KW-0560">Oxidoreductase</keyword>
<dbReference type="SUPFAM" id="SSF51905">
    <property type="entry name" value="FAD/NAD(P)-binding domain"/>
    <property type="match status" value="2"/>
</dbReference>
<evidence type="ECO:0000313" key="7">
    <source>
        <dbReference type="Proteomes" id="UP001652582"/>
    </source>
</evidence>
<evidence type="ECO:0000256" key="5">
    <source>
        <dbReference type="ARBA" id="ARBA00023002"/>
    </source>
</evidence>
<dbReference type="EC" id="1.-.-.-" evidence="6"/>
<dbReference type="GO" id="GO:0004499">
    <property type="term" value="F:N,N-dimethylaniline monooxygenase activity"/>
    <property type="evidence" value="ECO:0007669"/>
    <property type="project" value="InterPro"/>
</dbReference>
<keyword evidence="3 6" id="KW-0274">FAD</keyword>
<dbReference type="GeneID" id="112047211"/>
<dbReference type="PRINTS" id="PR00370">
    <property type="entry name" value="FMOXYGENASE"/>
</dbReference>
<dbReference type="InterPro" id="IPR050346">
    <property type="entry name" value="FMO-like"/>
</dbReference>
<dbReference type="PIRSF" id="PIRSF000332">
    <property type="entry name" value="FMO"/>
    <property type="match status" value="1"/>
</dbReference>
<keyword evidence="6" id="KW-0503">Monooxygenase</keyword>
<evidence type="ECO:0000256" key="6">
    <source>
        <dbReference type="RuleBase" id="RU361177"/>
    </source>
</evidence>
<evidence type="ECO:0000256" key="2">
    <source>
        <dbReference type="ARBA" id="ARBA00022630"/>
    </source>
</evidence>
<accession>A0A6J1N4T1</accession>
<dbReference type="Gene3D" id="3.50.50.60">
    <property type="entry name" value="FAD/NAD(P)-binding domain"/>
    <property type="match status" value="2"/>
</dbReference>
<dbReference type="InterPro" id="IPR020946">
    <property type="entry name" value="Flavin_mOase-like"/>
</dbReference>
<sequence>MTQVPNPRVCIIGAGVAGLTSARYLQEEGISFTVLEATRYVGGTWRYDPRVGTDENGLPLHTSMYKHLRTNLPKPTMELNGFPLPKEAPSFMKWETVYKYIQDYVKHFDLEKNIKFLHNVILISREENLWKVKHQNVVTGEQFEDEYDFIFVGTGHFNKPNYPDIPGEEMFTGTIIHSHDFKESHTYKDRRVLIVGAGPSGLDIAIDVANVSKALIHSHHSKAPFKTVFPENYKKKPDIKEFNATGVVFEDGSYEDIDDVIYCTGYQYYYPFLDKSCEVEWRQECVMPLHHRMVNINQPTMLFLGAIVKACIFVALDAQARYAAALAAGRFTLPTKEKMLEEWNKQVEEIRSKERPLADLHVLGDKEDDYYASLTAESGIARVPRHMIKIHKMLLRTMFQDLYTFRDYVYTIVDDENVTCTLETENTYL</sequence>
<keyword evidence="2 6" id="KW-0285">Flavoprotein</keyword>
<evidence type="ECO:0000313" key="8">
    <source>
        <dbReference type="RefSeq" id="XP_023940008.2"/>
    </source>
</evidence>
<organism evidence="7 8">
    <name type="scientific">Bicyclus anynana</name>
    <name type="common">Squinting bush brown butterfly</name>
    <dbReference type="NCBI Taxonomy" id="110368"/>
    <lineage>
        <taxon>Eukaryota</taxon>
        <taxon>Metazoa</taxon>
        <taxon>Ecdysozoa</taxon>
        <taxon>Arthropoda</taxon>
        <taxon>Hexapoda</taxon>
        <taxon>Insecta</taxon>
        <taxon>Pterygota</taxon>
        <taxon>Neoptera</taxon>
        <taxon>Endopterygota</taxon>
        <taxon>Lepidoptera</taxon>
        <taxon>Glossata</taxon>
        <taxon>Ditrysia</taxon>
        <taxon>Papilionoidea</taxon>
        <taxon>Nymphalidae</taxon>
        <taxon>Satyrinae</taxon>
        <taxon>Satyrini</taxon>
        <taxon>Mycalesina</taxon>
        <taxon>Bicyclus</taxon>
    </lineage>
</organism>
<reference evidence="8" key="1">
    <citation type="submission" date="2025-08" db="UniProtKB">
        <authorList>
            <consortium name="RefSeq"/>
        </authorList>
    </citation>
    <scope>IDENTIFICATION</scope>
</reference>
<dbReference type="InterPro" id="IPR036188">
    <property type="entry name" value="FAD/NAD-bd_sf"/>
</dbReference>
<dbReference type="InterPro" id="IPR000960">
    <property type="entry name" value="Flavin_mOase"/>
</dbReference>
<name>A0A6J1N4T1_BICAN</name>
<dbReference type="GO" id="GO:0050661">
    <property type="term" value="F:NADP binding"/>
    <property type="evidence" value="ECO:0007669"/>
    <property type="project" value="InterPro"/>
</dbReference>
<evidence type="ECO:0000256" key="4">
    <source>
        <dbReference type="ARBA" id="ARBA00022857"/>
    </source>
</evidence>
<dbReference type="Proteomes" id="UP001652582">
    <property type="component" value="Chromosome 21"/>
</dbReference>
<evidence type="ECO:0000256" key="3">
    <source>
        <dbReference type="ARBA" id="ARBA00022827"/>
    </source>
</evidence>
<dbReference type="KEGG" id="bany:112047211"/>
<keyword evidence="7" id="KW-1185">Reference proteome</keyword>
<dbReference type="OrthoDB" id="66881at2759"/>